<sequence length="141" mass="16201">MKRLFYIPLLFILLFGCKKDKIDMQPDEIIEPLVGKWLLTESEQSVNGKKVWQPVNSNDPQYLVFRFDGVMFDKDGFANCCTPKELSINGNSFTIQPKRKVVYGKCAAVSCAYCAVWGIEYSGNEMILNYCFGVREKYIKN</sequence>
<protein>
    <recommendedName>
        <fullName evidence="3">Lipocalin-like domain-containing protein</fullName>
    </recommendedName>
</protein>
<comment type="caution">
    <text evidence="1">The sequence shown here is derived from an EMBL/GenBank/DDBJ whole genome shotgun (WGS) entry which is preliminary data.</text>
</comment>
<gene>
    <name evidence="1" type="ORF">IEE83_04785</name>
</gene>
<evidence type="ECO:0008006" key="3">
    <source>
        <dbReference type="Google" id="ProtNLM"/>
    </source>
</evidence>
<dbReference type="RefSeq" id="WP_194119477.1">
    <property type="nucleotide sequence ID" value="NZ_JACYGY010000001.1"/>
</dbReference>
<dbReference type="Proteomes" id="UP000634134">
    <property type="component" value="Unassembled WGS sequence"/>
</dbReference>
<evidence type="ECO:0000313" key="1">
    <source>
        <dbReference type="EMBL" id="MBE9461192.1"/>
    </source>
</evidence>
<name>A0ABR9W6W7_9BACT</name>
<keyword evidence="2" id="KW-1185">Reference proteome</keyword>
<dbReference type="EMBL" id="JACYGY010000001">
    <property type="protein sequence ID" value="MBE9461192.1"/>
    <property type="molecule type" value="Genomic_DNA"/>
</dbReference>
<dbReference type="PROSITE" id="PS51257">
    <property type="entry name" value="PROKAR_LIPOPROTEIN"/>
    <property type="match status" value="1"/>
</dbReference>
<proteinExistence type="predicted"/>
<evidence type="ECO:0000313" key="2">
    <source>
        <dbReference type="Proteomes" id="UP000634134"/>
    </source>
</evidence>
<reference evidence="2" key="1">
    <citation type="submission" date="2023-07" db="EMBL/GenBank/DDBJ databases">
        <title>Dyadobacter sp. nov 'subterranea' isolated from contaminted grondwater.</title>
        <authorList>
            <person name="Szabo I."/>
            <person name="Al-Omari J."/>
            <person name="Szerdahelyi S.G."/>
            <person name="Rado J."/>
        </authorList>
    </citation>
    <scope>NUCLEOTIDE SEQUENCE [LARGE SCALE GENOMIC DNA]</scope>
    <source>
        <strain evidence="2">UP-52</strain>
    </source>
</reference>
<accession>A0ABR9W6W7</accession>
<organism evidence="1 2">
    <name type="scientific">Dyadobacter subterraneus</name>
    <dbReference type="NCBI Taxonomy" id="2773304"/>
    <lineage>
        <taxon>Bacteria</taxon>
        <taxon>Pseudomonadati</taxon>
        <taxon>Bacteroidota</taxon>
        <taxon>Cytophagia</taxon>
        <taxon>Cytophagales</taxon>
        <taxon>Spirosomataceae</taxon>
        <taxon>Dyadobacter</taxon>
    </lineage>
</organism>